<evidence type="ECO:0000313" key="1">
    <source>
        <dbReference type="EMBL" id="KHL25928.1"/>
    </source>
</evidence>
<dbReference type="EMBL" id="JTDN01000001">
    <property type="protein sequence ID" value="KHL25928.1"/>
    <property type="molecule type" value="Genomic_DNA"/>
</dbReference>
<dbReference type="OrthoDB" id="7508926at2"/>
<keyword evidence="2" id="KW-1185">Reference proteome</keyword>
<accession>A0A0B2BWC5</accession>
<dbReference type="AlphaFoldDB" id="A0A0B2BWC5"/>
<gene>
    <name evidence="1" type="ORF">PK98_04955</name>
</gene>
<comment type="caution">
    <text evidence="1">The sequence shown here is derived from an EMBL/GenBank/DDBJ whole genome shotgun (WGS) entry which is preliminary data.</text>
</comment>
<organism evidence="1 2">
    <name type="scientific">Croceibacterium mercuriale</name>
    <dbReference type="NCBI Taxonomy" id="1572751"/>
    <lineage>
        <taxon>Bacteria</taxon>
        <taxon>Pseudomonadati</taxon>
        <taxon>Pseudomonadota</taxon>
        <taxon>Alphaproteobacteria</taxon>
        <taxon>Sphingomonadales</taxon>
        <taxon>Erythrobacteraceae</taxon>
        <taxon>Croceibacterium</taxon>
    </lineage>
</organism>
<protein>
    <submittedName>
        <fullName evidence="1">Uncharacterized protein</fullName>
    </submittedName>
</protein>
<dbReference type="Proteomes" id="UP000030988">
    <property type="component" value="Unassembled WGS sequence"/>
</dbReference>
<evidence type="ECO:0000313" key="2">
    <source>
        <dbReference type="Proteomes" id="UP000030988"/>
    </source>
</evidence>
<reference evidence="1 2" key="1">
    <citation type="submission" date="2014-11" db="EMBL/GenBank/DDBJ databases">
        <title>Draft genome sequence of Kirrobacter mercurialis.</title>
        <authorList>
            <person name="Coil D.A."/>
            <person name="Eisen J.A."/>
        </authorList>
    </citation>
    <scope>NUCLEOTIDE SEQUENCE [LARGE SCALE GENOMIC DNA]</scope>
    <source>
        <strain evidence="1 2">Coronado</strain>
    </source>
</reference>
<proteinExistence type="predicted"/>
<name>A0A0B2BWC5_9SPHN</name>
<sequence length="61" mass="6794">MILYRFITRHRTGKWYADLRTAQLRANAIGAGFLDPAGHFVPYRGTVLEMRKAGAENSGLG</sequence>